<sequence length="61" mass="7322">MAIMSTQRHYVSFYLLLFQRLYLMIYLLLQIVYFSFQYISYTALYCTKNIDWMASGLRTGG</sequence>
<evidence type="ECO:0000313" key="3">
    <source>
        <dbReference type="Proteomes" id="UP000807115"/>
    </source>
</evidence>
<reference evidence="2" key="1">
    <citation type="journal article" date="2019" name="BMC Genomics">
        <title>A new reference genome for Sorghum bicolor reveals high levels of sequence similarity between sweet and grain genotypes: implications for the genetics of sugar metabolism.</title>
        <authorList>
            <person name="Cooper E.A."/>
            <person name="Brenton Z.W."/>
            <person name="Flinn B.S."/>
            <person name="Jenkins J."/>
            <person name="Shu S."/>
            <person name="Flowers D."/>
            <person name="Luo F."/>
            <person name="Wang Y."/>
            <person name="Xia P."/>
            <person name="Barry K."/>
            <person name="Daum C."/>
            <person name="Lipzen A."/>
            <person name="Yoshinaga Y."/>
            <person name="Schmutz J."/>
            <person name="Saski C."/>
            <person name="Vermerris W."/>
            <person name="Kresovich S."/>
        </authorList>
    </citation>
    <scope>NUCLEOTIDE SEQUENCE</scope>
</reference>
<gene>
    <name evidence="2" type="ORF">BDA96_02G364500</name>
</gene>
<keyword evidence="1" id="KW-1133">Transmembrane helix</keyword>
<dbReference type="EMBL" id="CM027681">
    <property type="protein sequence ID" value="KAG0545474.1"/>
    <property type="molecule type" value="Genomic_DNA"/>
</dbReference>
<reference evidence="2" key="2">
    <citation type="submission" date="2020-10" db="EMBL/GenBank/DDBJ databases">
        <authorList>
            <person name="Cooper E.A."/>
            <person name="Brenton Z.W."/>
            <person name="Flinn B.S."/>
            <person name="Jenkins J."/>
            <person name="Shu S."/>
            <person name="Flowers D."/>
            <person name="Luo F."/>
            <person name="Wang Y."/>
            <person name="Xia P."/>
            <person name="Barry K."/>
            <person name="Daum C."/>
            <person name="Lipzen A."/>
            <person name="Yoshinaga Y."/>
            <person name="Schmutz J."/>
            <person name="Saski C."/>
            <person name="Vermerris W."/>
            <person name="Kresovich S."/>
        </authorList>
    </citation>
    <scope>NUCLEOTIDE SEQUENCE</scope>
</reference>
<accession>A0A921RRU4</accession>
<keyword evidence="1" id="KW-0812">Transmembrane</keyword>
<name>A0A921RRU4_SORBI</name>
<comment type="caution">
    <text evidence="2">The sequence shown here is derived from an EMBL/GenBank/DDBJ whole genome shotgun (WGS) entry which is preliminary data.</text>
</comment>
<evidence type="ECO:0000256" key="1">
    <source>
        <dbReference type="SAM" id="Phobius"/>
    </source>
</evidence>
<evidence type="ECO:0000313" key="2">
    <source>
        <dbReference type="EMBL" id="KAG0545474.1"/>
    </source>
</evidence>
<feature type="transmembrane region" description="Helical" evidence="1">
    <location>
        <begin position="21"/>
        <end position="39"/>
    </location>
</feature>
<protein>
    <submittedName>
        <fullName evidence="2">Uncharacterized protein</fullName>
    </submittedName>
</protein>
<organism evidence="2 3">
    <name type="scientific">Sorghum bicolor</name>
    <name type="common">Sorghum</name>
    <name type="synonym">Sorghum vulgare</name>
    <dbReference type="NCBI Taxonomy" id="4558"/>
    <lineage>
        <taxon>Eukaryota</taxon>
        <taxon>Viridiplantae</taxon>
        <taxon>Streptophyta</taxon>
        <taxon>Embryophyta</taxon>
        <taxon>Tracheophyta</taxon>
        <taxon>Spermatophyta</taxon>
        <taxon>Magnoliopsida</taxon>
        <taxon>Liliopsida</taxon>
        <taxon>Poales</taxon>
        <taxon>Poaceae</taxon>
        <taxon>PACMAD clade</taxon>
        <taxon>Panicoideae</taxon>
        <taxon>Andropogonodae</taxon>
        <taxon>Andropogoneae</taxon>
        <taxon>Sorghinae</taxon>
        <taxon>Sorghum</taxon>
    </lineage>
</organism>
<keyword evidence="1" id="KW-0472">Membrane</keyword>
<dbReference type="AlphaFoldDB" id="A0A921RRU4"/>
<dbReference type="Proteomes" id="UP000807115">
    <property type="component" value="Chromosome 2"/>
</dbReference>
<proteinExistence type="predicted"/>